<accession>A0A346A104</accession>
<dbReference type="Gene3D" id="1.10.357.10">
    <property type="entry name" value="Tetracycline Repressor, domain 2"/>
    <property type="match status" value="1"/>
</dbReference>
<dbReference type="InterPro" id="IPR036271">
    <property type="entry name" value="Tet_transcr_reg_TetR-rel_C_sf"/>
</dbReference>
<dbReference type="Proteomes" id="UP000254889">
    <property type="component" value="Chromosome"/>
</dbReference>
<dbReference type="InterPro" id="IPR009057">
    <property type="entry name" value="Homeodomain-like_sf"/>
</dbReference>
<dbReference type="InterPro" id="IPR001647">
    <property type="entry name" value="HTH_TetR"/>
</dbReference>
<dbReference type="Pfam" id="PF00440">
    <property type="entry name" value="TetR_N"/>
    <property type="match status" value="1"/>
</dbReference>
<dbReference type="InterPro" id="IPR041586">
    <property type="entry name" value="PsrA_TetR_C"/>
</dbReference>
<evidence type="ECO:0000313" key="4">
    <source>
        <dbReference type="EMBL" id="AXK82851.1"/>
    </source>
</evidence>
<evidence type="ECO:0000256" key="1">
    <source>
        <dbReference type="ARBA" id="ARBA00023125"/>
    </source>
</evidence>
<dbReference type="PROSITE" id="PS50977">
    <property type="entry name" value="HTH_TETR_2"/>
    <property type="match status" value="1"/>
</dbReference>
<dbReference type="OrthoDB" id="2356263at2"/>
<evidence type="ECO:0000256" key="2">
    <source>
        <dbReference type="PROSITE-ProRule" id="PRU00335"/>
    </source>
</evidence>
<gene>
    <name evidence="4" type="ORF">DW352_21390</name>
</gene>
<feature type="DNA-binding region" description="H-T-H motif" evidence="2">
    <location>
        <begin position="45"/>
        <end position="64"/>
    </location>
</feature>
<dbReference type="RefSeq" id="WP_115693230.1">
    <property type="nucleotide sequence ID" value="NZ_CP031417.1"/>
</dbReference>
<feature type="domain" description="HTH tetR-type" evidence="3">
    <location>
        <begin position="22"/>
        <end position="82"/>
    </location>
</feature>
<organism evidence="4 5">
    <name type="scientific">Pseudolabrys taiwanensis</name>
    <dbReference type="NCBI Taxonomy" id="331696"/>
    <lineage>
        <taxon>Bacteria</taxon>
        <taxon>Pseudomonadati</taxon>
        <taxon>Pseudomonadota</taxon>
        <taxon>Alphaproteobacteria</taxon>
        <taxon>Hyphomicrobiales</taxon>
        <taxon>Xanthobacteraceae</taxon>
        <taxon>Pseudolabrys</taxon>
    </lineage>
</organism>
<sequence>MVKPRPKTAAAAPRANKAAATQSVRERILEVAERLFAEHGMSGVGLRAISAEAQVNLASIAYHFGSKDGLLEALFAQRAEPIAQERLRLLAQCYEASAKPNLEDILDAFLRPALVLGVQPQFGGPAFVKLRARLATEPEALSRKILSKAFDLSSRKFIDAIADALPEMPRAEVEWRFHFMLGAMFYTMADSGRIQALTKGRIDPGNVKSALRHMIPFLAAGFRSAAVP</sequence>
<dbReference type="Pfam" id="PF17939">
    <property type="entry name" value="TetR_C_30"/>
    <property type="match status" value="1"/>
</dbReference>
<dbReference type="GO" id="GO:0000976">
    <property type="term" value="F:transcription cis-regulatory region binding"/>
    <property type="evidence" value="ECO:0007669"/>
    <property type="project" value="TreeGrafter"/>
</dbReference>
<keyword evidence="1 2" id="KW-0238">DNA-binding</keyword>
<dbReference type="KEGG" id="ptaw:DW352_21390"/>
<evidence type="ECO:0000259" key="3">
    <source>
        <dbReference type="PROSITE" id="PS50977"/>
    </source>
</evidence>
<name>A0A346A104_9HYPH</name>
<dbReference type="PRINTS" id="PR00455">
    <property type="entry name" value="HTHTETR"/>
</dbReference>
<dbReference type="InterPro" id="IPR050109">
    <property type="entry name" value="HTH-type_TetR-like_transc_reg"/>
</dbReference>
<dbReference type="EMBL" id="CP031417">
    <property type="protein sequence ID" value="AXK82851.1"/>
    <property type="molecule type" value="Genomic_DNA"/>
</dbReference>
<dbReference type="SUPFAM" id="SSF46689">
    <property type="entry name" value="Homeodomain-like"/>
    <property type="match status" value="1"/>
</dbReference>
<dbReference type="PANTHER" id="PTHR30055:SF235">
    <property type="entry name" value="TRANSCRIPTIONAL REGULATORY PROTEIN"/>
    <property type="match status" value="1"/>
</dbReference>
<dbReference type="AlphaFoldDB" id="A0A346A104"/>
<dbReference type="PANTHER" id="PTHR30055">
    <property type="entry name" value="HTH-TYPE TRANSCRIPTIONAL REGULATOR RUTR"/>
    <property type="match status" value="1"/>
</dbReference>
<keyword evidence="5" id="KW-1185">Reference proteome</keyword>
<dbReference type="GO" id="GO:0003700">
    <property type="term" value="F:DNA-binding transcription factor activity"/>
    <property type="evidence" value="ECO:0007669"/>
    <property type="project" value="TreeGrafter"/>
</dbReference>
<dbReference type="SUPFAM" id="SSF48498">
    <property type="entry name" value="Tetracyclin repressor-like, C-terminal domain"/>
    <property type="match status" value="1"/>
</dbReference>
<reference evidence="4 5" key="1">
    <citation type="submission" date="2018-07" db="EMBL/GenBank/DDBJ databases">
        <authorList>
            <person name="Quirk P.G."/>
            <person name="Krulwich T.A."/>
        </authorList>
    </citation>
    <scope>NUCLEOTIDE SEQUENCE [LARGE SCALE GENOMIC DNA]</scope>
    <source>
        <strain evidence="4 5">CC-BB4</strain>
    </source>
</reference>
<protein>
    <submittedName>
        <fullName evidence="4">TetR/AcrR family transcriptional regulator</fullName>
    </submittedName>
</protein>
<proteinExistence type="predicted"/>
<evidence type="ECO:0000313" key="5">
    <source>
        <dbReference type="Proteomes" id="UP000254889"/>
    </source>
</evidence>